<sequence length="340" mass="38370">MFDVIGVSAVAGLFFYLLRSVGFVGDEYYPWTTTPRVAAFQATRLTTSTFKIVEYDDIYNEQPFIYAKVFPDVLILIDSGCGGATENPDINVKELREFLETIPIAHNKGEPLNAGGRRKYGIITTHCHYDHILAIDQFANDSVIFASSHSPSFLSPKNFPKNSLCERLGIETPSYTPTLVPHNVSLSYMNTATRLRFLHTPGHTPDELAIWDDDEDILYVGDTVYEWDPIIFPLQGDISVWFDSMNFLIEFVRERNEQNYKRGRPTARINSGHATSMADALDVLLEGKKFLQDVVAGNEPLKNRTESGGVVQVHYAQENGRFSLRCPEALIEEARTDYKP</sequence>
<keyword evidence="2" id="KW-0378">Hydrolase</keyword>
<keyword evidence="3" id="KW-1185">Reference proteome</keyword>
<dbReference type="Proteomes" id="UP000053477">
    <property type="component" value="Unassembled WGS sequence"/>
</dbReference>
<protein>
    <submittedName>
        <fullName evidence="2">Metallo-hydrolase/oxidoreductase</fullName>
    </submittedName>
</protein>
<name>A0A0H2RH59_9AGAM</name>
<dbReference type="GO" id="GO:0016787">
    <property type="term" value="F:hydrolase activity"/>
    <property type="evidence" value="ECO:0007669"/>
    <property type="project" value="UniProtKB-KW"/>
</dbReference>
<dbReference type="PANTHER" id="PTHR42951">
    <property type="entry name" value="METALLO-BETA-LACTAMASE DOMAIN-CONTAINING"/>
    <property type="match status" value="1"/>
</dbReference>
<gene>
    <name evidence="2" type="ORF">SCHPADRAFT_916840</name>
</gene>
<dbReference type="AlphaFoldDB" id="A0A0H2RH59"/>
<dbReference type="Gene3D" id="3.60.15.10">
    <property type="entry name" value="Ribonuclease Z/Hydroxyacylglutathione hydrolase-like"/>
    <property type="match status" value="1"/>
</dbReference>
<evidence type="ECO:0000313" key="2">
    <source>
        <dbReference type="EMBL" id="KLO08868.1"/>
    </source>
</evidence>
<dbReference type="SMART" id="SM00849">
    <property type="entry name" value="Lactamase_B"/>
    <property type="match status" value="1"/>
</dbReference>
<dbReference type="InterPro" id="IPR036866">
    <property type="entry name" value="RibonucZ/Hydroxyglut_hydro"/>
</dbReference>
<proteinExistence type="predicted"/>
<dbReference type="SUPFAM" id="SSF56281">
    <property type="entry name" value="Metallo-hydrolase/oxidoreductase"/>
    <property type="match status" value="1"/>
</dbReference>
<organism evidence="2 3">
    <name type="scientific">Schizopora paradoxa</name>
    <dbReference type="NCBI Taxonomy" id="27342"/>
    <lineage>
        <taxon>Eukaryota</taxon>
        <taxon>Fungi</taxon>
        <taxon>Dikarya</taxon>
        <taxon>Basidiomycota</taxon>
        <taxon>Agaricomycotina</taxon>
        <taxon>Agaricomycetes</taxon>
        <taxon>Hymenochaetales</taxon>
        <taxon>Schizoporaceae</taxon>
        <taxon>Schizopora</taxon>
    </lineage>
</organism>
<dbReference type="InterPro" id="IPR050855">
    <property type="entry name" value="NDM-1-like"/>
</dbReference>
<dbReference type="InParanoid" id="A0A0H2RH59"/>
<dbReference type="Pfam" id="PF00753">
    <property type="entry name" value="Lactamase_B"/>
    <property type="match status" value="1"/>
</dbReference>
<evidence type="ECO:0000313" key="3">
    <source>
        <dbReference type="Proteomes" id="UP000053477"/>
    </source>
</evidence>
<feature type="domain" description="Metallo-beta-lactamase" evidence="1">
    <location>
        <begin position="62"/>
        <end position="273"/>
    </location>
</feature>
<dbReference type="STRING" id="27342.A0A0H2RH59"/>
<reference evidence="2 3" key="1">
    <citation type="submission" date="2015-04" db="EMBL/GenBank/DDBJ databases">
        <title>Complete genome sequence of Schizopora paradoxa KUC8140, a cosmopolitan wood degrader in East Asia.</title>
        <authorList>
            <consortium name="DOE Joint Genome Institute"/>
            <person name="Min B."/>
            <person name="Park H."/>
            <person name="Jang Y."/>
            <person name="Kim J.-J."/>
            <person name="Kim K.H."/>
            <person name="Pangilinan J."/>
            <person name="Lipzen A."/>
            <person name="Riley R."/>
            <person name="Grigoriev I.V."/>
            <person name="Spatafora J.W."/>
            <person name="Choi I.-G."/>
        </authorList>
    </citation>
    <scope>NUCLEOTIDE SEQUENCE [LARGE SCALE GENOMIC DNA]</scope>
    <source>
        <strain evidence="2 3">KUC8140</strain>
    </source>
</reference>
<dbReference type="OrthoDB" id="3341310at2759"/>
<accession>A0A0H2RH59</accession>
<evidence type="ECO:0000259" key="1">
    <source>
        <dbReference type="SMART" id="SM00849"/>
    </source>
</evidence>
<dbReference type="InterPro" id="IPR001279">
    <property type="entry name" value="Metallo-B-lactamas"/>
</dbReference>
<dbReference type="EMBL" id="KQ086074">
    <property type="protein sequence ID" value="KLO08868.1"/>
    <property type="molecule type" value="Genomic_DNA"/>
</dbReference>
<dbReference type="CDD" id="cd06262">
    <property type="entry name" value="metallo-hydrolase-like_MBL-fold"/>
    <property type="match status" value="1"/>
</dbReference>